<evidence type="ECO:0000313" key="2">
    <source>
        <dbReference type="Proteomes" id="UP000325273"/>
    </source>
</evidence>
<name>A0A5B0HDJ0_9BURK</name>
<dbReference type="Proteomes" id="UP000325273">
    <property type="component" value="Unassembled WGS sequence"/>
</dbReference>
<sequence>MPSINLGLTARDYFIAHAPAEPQPWFKPVMPPPPPSVQIPAEMTDEERNEYYGWDEYLGIEDMKCPRIRDYCERVNAHRTLAQAWNSEFEKQHYVQWPAAWADAMLRARGAE</sequence>
<comment type="caution">
    <text evidence="1">The sequence shown here is derived from an EMBL/GenBank/DDBJ whole genome shotgun (WGS) entry which is preliminary data.</text>
</comment>
<reference evidence="1 2" key="1">
    <citation type="submission" date="2019-08" db="EMBL/GenBank/DDBJ databases">
        <title>Paraburkholderia sp. DCY113.</title>
        <authorList>
            <person name="Kang J."/>
        </authorList>
    </citation>
    <scope>NUCLEOTIDE SEQUENCE [LARGE SCALE GENOMIC DNA]</scope>
    <source>
        <strain evidence="1 2">DCY113</strain>
    </source>
</reference>
<proteinExistence type="predicted"/>
<evidence type="ECO:0000313" key="1">
    <source>
        <dbReference type="EMBL" id="KAA1013221.1"/>
    </source>
</evidence>
<dbReference type="AlphaFoldDB" id="A0A5B0HDJ0"/>
<protein>
    <submittedName>
        <fullName evidence="1">Uncharacterized protein</fullName>
    </submittedName>
</protein>
<gene>
    <name evidence="1" type="ORF">FVF58_09355</name>
</gene>
<keyword evidence="2" id="KW-1185">Reference proteome</keyword>
<organism evidence="1 2">
    <name type="scientific">Paraburkholderia panacisoli</name>
    <dbReference type="NCBI Taxonomy" id="2603818"/>
    <lineage>
        <taxon>Bacteria</taxon>
        <taxon>Pseudomonadati</taxon>
        <taxon>Pseudomonadota</taxon>
        <taxon>Betaproteobacteria</taxon>
        <taxon>Burkholderiales</taxon>
        <taxon>Burkholderiaceae</taxon>
        <taxon>Paraburkholderia</taxon>
    </lineage>
</organism>
<dbReference type="EMBL" id="VTUZ01000005">
    <property type="protein sequence ID" value="KAA1013221.1"/>
    <property type="molecule type" value="Genomic_DNA"/>
</dbReference>
<accession>A0A5B0HDJ0</accession>